<dbReference type="CDD" id="cd02440">
    <property type="entry name" value="AdoMet_MTases"/>
    <property type="match status" value="1"/>
</dbReference>
<proteinExistence type="predicted"/>
<dbReference type="GO" id="GO:0032259">
    <property type="term" value="P:methylation"/>
    <property type="evidence" value="ECO:0007669"/>
    <property type="project" value="UniProtKB-KW"/>
</dbReference>
<keyword evidence="2" id="KW-1185">Reference proteome</keyword>
<dbReference type="InterPro" id="IPR029063">
    <property type="entry name" value="SAM-dependent_MTases_sf"/>
</dbReference>
<dbReference type="Proteomes" id="UP001164459">
    <property type="component" value="Chromosome"/>
</dbReference>
<evidence type="ECO:0000313" key="2">
    <source>
        <dbReference type="Proteomes" id="UP001164459"/>
    </source>
</evidence>
<dbReference type="RefSeq" id="WP_269034117.1">
    <property type="nucleotide sequence ID" value="NZ_CP114040.1"/>
</dbReference>
<dbReference type="GO" id="GO:0008168">
    <property type="term" value="F:methyltransferase activity"/>
    <property type="evidence" value="ECO:0007669"/>
    <property type="project" value="UniProtKB-KW"/>
</dbReference>
<gene>
    <name evidence="1" type="ORF">O0S08_36700</name>
</gene>
<reference evidence="1" key="1">
    <citation type="submission" date="2022-11" db="EMBL/GenBank/DDBJ databases">
        <title>Minimal conservation of predation-associated metabolite biosynthetic gene clusters underscores biosynthetic potential of Myxococcota including descriptions for ten novel species: Archangium lansinium sp. nov., Myxococcus landrumus sp. nov., Nannocystis bai.</title>
        <authorList>
            <person name="Ahearne A."/>
            <person name="Stevens C."/>
            <person name="Dowd S."/>
        </authorList>
    </citation>
    <scope>NUCLEOTIDE SEQUENCE</scope>
    <source>
        <strain evidence="1">Fl3</strain>
    </source>
</reference>
<dbReference type="EMBL" id="CP114040">
    <property type="protein sequence ID" value="WAS91755.1"/>
    <property type="molecule type" value="Genomic_DNA"/>
</dbReference>
<keyword evidence="1" id="KW-0808">Transferase</keyword>
<name>A0ABY7GXQ2_9BACT</name>
<dbReference type="SUPFAM" id="SSF53335">
    <property type="entry name" value="S-adenosyl-L-methionine-dependent methyltransferases"/>
    <property type="match status" value="1"/>
</dbReference>
<keyword evidence="1" id="KW-0489">Methyltransferase</keyword>
<evidence type="ECO:0000313" key="1">
    <source>
        <dbReference type="EMBL" id="WAS91755.1"/>
    </source>
</evidence>
<dbReference type="Pfam" id="PF02353">
    <property type="entry name" value="CMAS"/>
    <property type="match status" value="1"/>
</dbReference>
<protein>
    <submittedName>
        <fullName evidence="1">Class I SAM-dependent methyltransferase</fullName>
    </submittedName>
</protein>
<accession>A0ABY7GXQ2</accession>
<sequence length="534" mass="59026">MTEPTSDPERGAWLARMGRALAGHGPVQLEFSHRLAPGDVRARGRFTGWLAGTDRRSLAPIAALLRDLGAPDVVLAAQRAEEPVPARQGVAIAIADPSESPEFRFYRHGRAASTLAERYDAWRWRPGRTARCSRYDFHFVPDPERDPLTLVRPEHRDGLADLLADDRFRRLSGFWSREDDGAVVQLDLALPWLPRAGALPGLRALARQIGAPEGPWLDLPIRHLALATAGHPPTLTLYVQAPLRGPWPADEDALQAGVVAGARALQTAVEAELSRLPQLPPPLAPERSELDGFYGGAVDRWRAILGEDLHYHAGIFADPDVDPDDATFTAASRRAVTELYEHLPAGGRIYDVGCGWGGPQAMIVRDLRAQCLGLTVSRGQWQHIRAAGLPVRWGDAESTLPPGRFDAALLLESLSHIRDKERLLQVLRASCRRLVMRVNCQDAAPPGPAFAGSMHMISSAQLRRSLEASGWRIVHWRDRRREALPSVRGWHRRLSALPPTDDAHVEALRTWCARVMKMPRAWADHNPLIEVVAD</sequence>
<dbReference type="Gene3D" id="3.40.50.150">
    <property type="entry name" value="Vaccinia Virus protein VP39"/>
    <property type="match status" value="1"/>
</dbReference>
<organism evidence="1 2">
    <name type="scientific">Nannocystis punicea</name>
    <dbReference type="NCBI Taxonomy" id="2995304"/>
    <lineage>
        <taxon>Bacteria</taxon>
        <taxon>Pseudomonadati</taxon>
        <taxon>Myxococcota</taxon>
        <taxon>Polyangia</taxon>
        <taxon>Nannocystales</taxon>
        <taxon>Nannocystaceae</taxon>
        <taxon>Nannocystis</taxon>
    </lineage>
</organism>